<evidence type="ECO:0000313" key="3">
    <source>
        <dbReference type="EMBL" id="KAF2075481.1"/>
    </source>
</evidence>
<feature type="region of interest" description="Disordered" evidence="1">
    <location>
        <begin position="428"/>
        <end position="447"/>
    </location>
</feature>
<dbReference type="EMBL" id="AJWJ01000098">
    <property type="protein sequence ID" value="KAF2075481.1"/>
    <property type="molecule type" value="Genomic_DNA"/>
</dbReference>
<dbReference type="OrthoDB" id="47059at2759"/>
<dbReference type="InterPro" id="IPR048682">
    <property type="entry name" value="COG4"/>
</dbReference>
<evidence type="ECO:0000259" key="2">
    <source>
        <dbReference type="SMART" id="SM01132"/>
    </source>
</evidence>
<protein>
    <recommendedName>
        <fullName evidence="2">Dilute domain-containing protein</fullName>
    </recommendedName>
</protein>
<sequence length="765" mass="89479">MMGGNDSNQQRQQQQQQQQQKQTSPQQKSQQQQPTDKKEDEFAEFDSFLKSMKVGNTTSSDMDILVLKVKDRVGKNEFSEALKILKQFVYISIEPITKTTIGSMSDSNTYNSLYEKYHIPSLNKIEELYQLTRSKTEETIRTNNQESLINVSMILSIVQQMKQRIIFRQQQQQQQQGNTSSMMLEEDEGLALYIQFQRKIILQESGPLIKEMIKVNQSLDGKDIKTKVKIFDNCLITLKKVLSSIVDKVSDALDVGEDQWKWNNVLESRFQTKLNEWNPSLLSLPLHNQSAIYLDQIYNIFLEKIKDTDLLTKMGDVNFQLEELITNLEYSQPIIDNVQSLLSVDEILNKISTMSEISHRYIGFIQENSGNQNIAELNNMKSRIQEIMTNYIGLESQYFQLSFSYAIYMDDLRKIVYNLIKQQINKGNQQQQQQSQQQHQHQNQLQNSQHNEKFNIQEITTSSMVDDIFFVFRKVIGRSISSLSSPTTCAILNLSTSNFDILYIPFLEKLLEFTYIDDFDKRRDYYLVILNDLYYTKEFMKQMQDQLKETTSHKFKNQDDVKMITLCIVGDGFVSLEKRINQMLKESIEKIVAILGSSLNQSIWPFRNINYEITDVEFENYEINDPFAMDFMNSLFNVLEPYKRKLAPQNFDLLVHLISVQIANILEGHIKQKKFNQLGGIQLSKDVRKIIEFLCNLTSEQNVRHKFTRLSQITHLLTLDKVTDVLEYWGQEGYIWKLDMLEIKLVLGRRSDFMMSNAIHNLKFT</sequence>
<reference evidence="3" key="1">
    <citation type="submission" date="2020-01" db="EMBL/GenBank/DDBJ databases">
        <title>Development of genomics and gene disruption for Polysphondylium violaceum indicates a role for the polyketide synthase stlB in stalk morphogenesis.</title>
        <authorList>
            <person name="Narita B."/>
            <person name="Kawabe Y."/>
            <person name="Kin K."/>
            <person name="Saito T."/>
            <person name="Gibbs R."/>
            <person name="Kuspa A."/>
            <person name="Muzny D."/>
            <person name="Queller D."/>
            <person name="Richards S."/>
            <person name="Strassman J."/>
            <person name="Sucgang R."/>
            <person name="Worley K."/>
            <person name="Schaap P."/>
        </authorList>
    </citation>
    <scope>NUCLEOTIDE SEQUENCE</scope>
    <source>
        <strain evidence="3">QSvi11</strain>
    </source>
</reference>
<name>A0A8J4UUH4_9MYCE</name>
<organism evidence="3 4">
    <name type="scientific">Polysphondylium violaceum</name>
    <dbReference type="NCBI Taxonomy" id="133409"/>
    <lineage>
        <taxon>Eukaryota</taxon>
        <taxon>Amoebozoa</taxon>
        <taxon>Evosea</taxon>
        <taxon>Eumycetozoa</taxon>
        <taxon>Dictyostelia</taxon>
        <taxon>Dictyosteliales</taxon>
        <taxon>Dictyosteliaceae</taxon>
        <taxon>Polysphondylium</taxon>
    </lineage>
</organism>
<keyword evidence="4" id="KW-1185">Reference proteome</keyword>
<accession>A0A8J4UUH4</accession>
<gene>
    <name evidence="3" type="ORF">CYY_003217</name>
</gene>
<dbReference type="Gene3D" id="1.20.58.1970">
    <property type="match status" value="1"/>
</dbReference>
<proteinExistence type="predicted"/>
<dbReference type="InterPro" id="IPR002710">
    <property type="entry name" value="Dilute_dom"/>
</dbReference>
<dbReference type="InterPro" id="IPR013167">
    <property type="entry name" value="COG4_M"/>
</dbReference>
<evidence type="ECO:0000313" key="4">
    <source>
        <dbReference type="Proteomes" id="UP000695562"/>
    </source>
</evidence>
<dbReference type="Pfam" id="PF20662">
    <property type="entry name" value="COG4_C"/>
    <property type="match status" value="1"/>
</dbReference>
<feature type="domain" description="Dilute" evidence="2">
    <location>
        <begin position="649"/>
        <end position="753"/>
    </location>
</feature>
<feature type="compositionally biased region" description="Low complexity" evidence="1">
    <location>
        <begin position="9"/>
        <end position="34"/>
    </location>
</feature>
<dbReference type="PANTHER" id="PTHR24016:SF20">
    <property type="entry name" value="CONSERVED OLIGOMERIC GOLGI COMPLEX SUBUNIT 4"/>
    <property type="match status" value="1"/>
</dbReference>
<evidence type="ECO:0000256" key="1">
    <source>
        <dbReference type="SAM" id="MobiDB-lite"/>
    </source>
</evidence>
<dbReference type="SMART" id="SM01132">
    <property type="entry name" value="DIL"/>
    <property type="match status" value="1"/>
</dbReference>
<feature type="region of interest" description="Disordered" evidence="1">
    <location>
        <begin position="1"/>
        <end position="40"/>
    </location>
</feature>
<dbReference type="Proteomes" id="UP000695562">
    <property type="component" value="Unassembled WGS sequence"/>
</dbReference>
<dbReference type="Pfam" id="PF08318">
    <property type="entry name" value="COG4_m"/>
    <property type="match status" value="1"/>
</dbReference>
<dbReference type="PANTHER" id="PTHR24016">
    <property type="entry name" value="CONSERVED OLIGOMERIC GOLGI COMPLEX SUBUNIT 4"/>
    <property type="match status" value="1"/>
</dbReference>
<comment type="caution">
    <text evidence="3">The sequence shown here is derived from an EMBL/GenBank/DDBJ whole genome shotgun (WGS) entry which is preliminary data.</text>
</comment>
<dbReference type="InterPro" id="IPR048684">
    <property type="entry name" value="COG4_C"/>
</dbReference>
<dbReference type="AlphaFoldDB" id="A0A8J4UUH4"/>